<evidence type="ECO:0000256" key="1">
    <source>
        <dbReference type="ARBA" id="ARBA00023125"/>
    </source>
</evidence>
<dbReference type="Pfam" id="PF00440">
    <property type="entry name" value="TetR_N"/>
    <property type="match status" value="1"/>
</dbReference>
<gene>
    <name evidence="4" type="ORF">HLVA_04290</name>
</gene>
<dbReference type="SUPFAM" id="SSF46689">
    <property type="entry name" value="Homeodomain-like"/>
    <property type="match status" value="1"/>
</dbReference>
<dbReference type="RefSeq" id="WP_307904802.1">
    <property type="nucleotide sequence ID" value="NZ_AP027059.1"/>
</dbReference>
<dbReference type="SUPFAM" id="SSF48498">
    <property type="entry name" value="Tetracyclin repressor-like, C-terminal domain"/>
    <property type="match status" value="1"/>
</dbReference>
<reference evidence="4 5" key="1">
    <citation type="submission" date="2022-11" db="EMBL/GenBank/DDBJ databases">
        <title>Haliovirga abyssi gen. nov., sp. nov., a mesophilic fermentative bacterium isolated from the Iheya North hydrothermal field and the proposal of Haliovirgaceae fam. nov.</title>
        <authorList>
            <person name="Miyazaki U."/>
            <person name="Tame A."/>
            <person name="Miyazaki J."/>
            <person name="Takai K."/>
            <person name="Sawayama S."/>
            <person name="Kitajima M."/>
            <person name="Okamoto A."/>
            <person name="Nakagawa S."/>
        </authorList>
    </citation>
    <scope>NUCLEOTIDE SEQUENCE [LARGE SCALE GENOMIC DNA]</scope>
    <source>
        <strain evidence="4 5">IC12</strain>
    </source>
</reference>
<dbReference type="InterPro" id="IPR009057">
    <property type="entry name" value="Homeodomain-like_sf"/>
</dbReference>
<dbReference type="KEGG" id="haby:HLVA_04290"/>
<dbReference type="Proteomes" id="UP001321582">
    <property type="component" value="Chromosome"/>
</dbReference>
<accession>A0AAU9E0K7</accession>
<evidence type="ECO:0000259" key="3">
    <source>
        <dbReference type="PROSITE" id="PS50977"/>
    </source>
</evidence>
<organism evidence="4 5">
    <name type="scientific">Haliovirga abyssi</name>
    <dbReference type="NCBI Taxonomy" id="2996794"/>
    <lineage>
        <taxon>Bacteria</taxon>
        <taxon>Fusobacteriati</taxon>
        <taxon>Fusobacteriota</taxon>
        <taxon>Fusobacteriia</taxon>
        <taxon>Fusobacteriales</taxon>
        <taxon>Haliovirgaceae</taxon>
        <taxon>Haliovirga</taxon>
    </lineage>
</organism>
<dbReference type="InterPro" id="IPR001647">
    <property type="entry name" value="HTH_TetR"/>
</dbReference>
<dbReference type="AlphaFoldDB" id="A0AAU9E0K7"/>
<keyword evidence="5" id="KW-1185">Reference proteome</keyword>
<feature type="domain" description="HTH tetR-type" evidence="3">
    <location>
        <begin position="3"/>
        <end position="63"/>
    </location>
</feature>
<proteinExistence type="predicted"/>
<evidence type="ECO:0000256" key="2">
    <source>
        <dbReference type="PROSITE-ProRule" id="PRU00335"/>
    </source>
</evidence>
<dbReference type="GO" id="GO:0003677">
    <property type="term" value="F:DNA binding"/>
    <property type="evidence" value="ECO:0007669"/>
    <property type="project" value="UniProtKB-UniRule"/>
</dbReference>
<dbReference type="Gene3D" id="1.10.357.10">
    <property type="entry name" value="Tetracycline Repressor, domain 2"/>
    <property type="match status" value="1"/>
</dbReference>
<dbReference type="EMBL" id="AP027059">
    <property type="protein sequence ID" value="BDU49860.1"/>
    <property type="molecule type" value="Genomic_DNA"/>
</dbReference>
<sequence length="193" mass="22672">MAEGKRELIMDIAEEILIKANYKSMTTLQIAKIGKISEATLYKYFKGKKYIFLSVLERFYDNIYNNFFEGVNSGNTISKNFYFIGENLYNMLKNENMSYKIVYKAYSEIDDEKIKEVLKRIFNEILSGIREVINWGIEKHEIDIKEIDAEILAMSMWGVIDSILRKHIVDDECDMESDYFLNLGAIFFNLLIK</sequence>
<dbReference type="InterPro" id="IPR050624">
    <property type="entry name" value="HTH-type_Tx_Regulator"/>
</dbReference>
<dbReference type="PANTHER" id="PTHR43479">
    <property type="entry name" value="ACREF/ENVCD OPERON REPRESSOR-RELATED"/>
    <property type="match status" value="1"/>
</dbReference>
<dbReference type="PROSITE" id="PS50977">
    <property type="entry name" value="HTH_TETR_2"/>
    <property type="match status" value="1"/>
</dbReference>
<protein>
    <recommendedName>
        <fullName evidence="3">HTH tetR-type domain-containing protein</fullName>
    </recommendedName>
</protein>
<keyword evidence="1 2" id="KW-0238">DNA-binding</keyword>
<name>A0AAU9E0K7_9FUSO</name>
<evidence type="ECO:0000313" key="4">
    <source>
        <dbReference type="EMBL" id="BDU49860.1"/>
    </source>
</evidence>
<feature type="DNA-binding region" description="H-T-H motif" evidence="2">
    <location>
        <begin position="26"/>
        <end position="45"/>
    </location>
</feature>
<dbReference type="InterPro" id="IPR036271">
    <property type="entry name" value="Tet_transcr_reg_TetR-rel_C_sf"/>
</dbReference>
<evidence type="ECO:0000313" key="5">
    <source>
        <dbReference type="Proteomes" id="UP001321582"/>
    </source>
</evidence>
<dbReference type="PANTHER" id="PTHR43479:SF11">
    <property type="entry name" value="ACREF_ENVCD OPERON REPRESSOR-RELATED"/>
    <property type="match status" value="1"/>
</dbReference>